<dbReference type="InterPro" id="IPR050648">
    <property type="entry name" value="F-box_LRR-repeat"/>
</dbReference>
<name>A0A2G9NAY7_AQUCT</name>
<organism evidence="3 4">
    <name type="scientific">Aquarana catesbeiana</name>
    <name type="common">American bullfrog</name>
    <name type="synonym">Rana catesbeiana</name>
    <dbReference type="NCBI Taxonomy" id="8400"/>
    <lineage>
        <taxon>Eukaryota</taxon>
        <taxon>Metazoa</taxon>
        <taxon>Chordata</taxon>
        <taxon>Craniata</taxon>
        <taxon>Vertebrata</taxon>
        <taxon>Euteleostomi</taxon>
        <taxon>Amphibia</taxon>
        <taxon>Batrachia</taxon>
        <taxon>Anura</taxon>
        <taxon>Neobatrachia</taxon>
        <taxon>Ranoidea</taxon>
        <taxon>Ranidae</taxon>
        <taxon>Aquarana</taxon>
    </lineage>
</organism>
<dbReference type="Pfam" id="PF25372">
    <property type="entry name" value="DUF7885"/>
    <property type="match status" value="1"/>
</dbReference>
<evidence type="ECO:0000259" key="2">
    <source>
        <dbReference type="Pfam" id="PF25372"/>
    </source>
</evidence>
<keyword evidence="4" id="KW-1185">Reference proteome</keyword>
<protein>
    <recommendedName>
        <fullName evidence="2">F-box/LRR-repeat protein 15-like leucin rich repeat domain-containing protein</fullName>
    </recommendedName>
</protein>
<keyword evidence="1" id="KW-0833">Ubl conjugation pathway</keyword>
<reference evidence="4" key="1">
    <citation type="journal article" date="2017" name="Nat. Commun.">
        <title>The North American bullfrog draft genome provides insight into hormonal regulation of long noncoding RNA.</title>
        <authorList>
            <person name="Hammond S.A."/>
            <person name="Warren R.L."/>
            <person name="Vandervalk B.P."/>
            <person name="Kucuk E."/>
            <person name="Khan H."/>
            <person name="Gibb E.A."/>
            <person name="Pandoh P."/>
            <person name="Kirk H."/>
            <person name="Zhao Y."/>
            <person name="Jones M."/>
            <person name="Mungall A.J."/>
            <person name="Coope R."/>
            <person name="Pleasance S."/>
            <person name="Moore R.A."/>
            <person name="Holt R.A."/>
            <person name="Round J.M."/>
            <person name="Ohora S."/>
            <person name="Walle B.V."/>
            <person name="Veldhoen N."/>
            <person name="Helbing C.C."/>
            <person name="Birol I."/>
        </authorList>
    </citation>
    <scope>NUCLEOTIDE SEQUENCE [LARGE SCALE GENOMIC DNA]</scope>
</reference>
<dbReference type="InterPro" id="IPR057207">
    <property type="entry name" value="FBXL15_LRR"/>
</dbReference>
<feature type="domain" description="F-box/LRR-repeat protein 15-like leucin rich repeat" evidence="2">
    <location>
        <begin position="49"/>
        <end position="153"/>
    </location>
</feature>
<proteinExistence type="predicted"/>
<sequence length="175" mass="20121">MEGVCVREKGVLGVVVEFLHLFSEKKKAWYWFYFPHNVCFLLGQIDNRSKLRNITELRLAGLDITDATLRLMIRHMPLLSKLDLSYCNHVTDQSINLLTAVGTSTRDSLSEINLSDCNNVTDQCLTYFKRCGNICLIDLRYCKQVTKESCEQFIAEMSVIVQFGQTEEKLLQKIS</sequence>
<evidence type="ECO:0000256" key="1">
    <source>
        <dbReference type="ARBA" id="ARBA00022786"/>
    </source>
</evidence>
<dbReference type="InterPro" id="IPR006553">
    <property type="entry name" value="Leu-rich_rpt_Cys-con_subtyp"/>
</dbReference>
<dbReference type="GO" id="GO:0005737">
    <property type="term" value="C:cytoplasm"/>
    <property type="evidence" value="ECO:0007669"/>
    <property type="project" value="TreeGrafter"/>
</dbReference>
<dbReference type="SMART" id="SM00367">
    <property type="entry name" value="LRR_CC"/>
    <property type="match status" value="3"/>
</dbReference>
<dbReference type="Gene3D" id="3.80.10.10">
    <property type="entry name" value="Ribonuclease Inhibitor"/>
    <property type="match status" value="1"/>
</dbReference>
<evidence type="ECO:0000313" key="4">
    <source>
        <dbReference type="Proteomes" id="UP000228934"/>
    </source>
</evidence>
<dbReference type="EMBL" id="KV923834">
    <property type="protein sequence ID" value="PIN88249.1"/>
    <property type="molecule type" value="Genomic_DNA"/>
</dbReference>
<dbReference type="InterPro" id="IPR032675">
    <property type="entry name" value="LRR_dom_sf"/>
</dbReference>
<dbReference type="OrthoDB" id="5876800at2759"/>
<dbReference type="Proteomes" id="UP000228934">
    <property type="component" value="Unassembled WGS sequence"/>
</dbReference>
<evidence type="ECO:0000313" key="3">
    <source>
        <dbReference type="EMBL" id="PIN88249.1"/>
    </source>
</evidence>
<dbReference type="AlphaFoldDB" id="A0A2G9NAY7"/>
<dbReference type="PANTHER" id="PTHR13382">
    <property type="entry name" value="MITOCHONDRIAL ATP SYNTHASE COUPLING FACTOR B"/>
    <property type="match status" value="1"/>
</dbReference>
<accession>A0A2G9NAY7</accession>
<gene>
    <name evidence="3" type="ORF">AB205_0066510</name>
</gene>
<dbReference type="SUPFAM" id="SSF52047">
    <property type="entry name" value="RNI-like"/>
    <property type="match status" value="1"/>
</dbReference>